<evidence type="ECO:0000313" key="7">
    <source>
        <dbReference type="EMBL" id="ALS20938.1"/>
    </source>
</evidence>
<dbReference type="InterPro" id="IPR012727">
    <property type="entry name" value="Gly_oxidase_ThiO"/>
</dbReference>
<gene>
    <name evidence="7" type="ORF">IJ22_05510</name>
</gene>
<comment type="catalytic activity">
    <reaction evidence="4">
        <text>glycine + O2 + H2O = glyoxylate + H2O2 + NH4(+)</text>
        <dbReference type="Rhea" id="RHEA:11532"/>
        <dbReference type="ChEBI" id="CHEBI:15377"/>
        <dbReference type="ChEBI" id="CHEBI:15379"/>
        <dbReference type="ChEBI" id="CHEBI:16240"/>
        <dbReference type="ChEBI" id="CHEBI:28938"/>
        <dbReference type="ChEBI" id="CHEBI:36655"/>
        <dbReference type="ChEBI" id="CHEBI:57305"/>
        <dbReference type="EC" id="1.4.3.19"/>
    </reaction>
</comment>
<dbReference type="PANTHER" id="PTHR13847:SF289">
    <property type="entry name" value="GLYCINE OXIDASE"/>
    <property type="match status" value="1"/>
</dbReference>
<proteinExistence type="predicted"/>
<evidence type="ECO:0000256" key="5">
    <source>
        <dbReference type="ARBA" id="ARBA00050018"/>
    </source>
</evidence>
<evidence type="ECO:0000256" key="2">
    <source>
        <dbReference type="ARBA" id="ARBA00022977"/>
    </source>
</evidence>
<evidence type="ECO:0000313" key="8">
    <source>
        <dbReference type="Proteomes" id="UP000061660"/>
    </source>
</evidence>
<protein>
    <recommendedName>
        <fullName evidence="5">glycine oxidase</fullName>
        <ecNumber evidence="5">1.4.3.19</ecNumber>
    </recommendedName>
</protein>
<dbReference type="PANTHER" id="PTHR13847">
    <property type="entry name" value="SARCOSINE DEHYDROGENASE-RELATED"/>
    <property type="match status" value="1"/>
</dbReference>
<comment type="pathway">
    <text evidence="1">Cofactor biosynthesis; thiamine diphosphate biosynthesis.</text>
</comment>
<feature type="domain" description="FAD dependent oxidoreductase" evidence="6">
    <location>
        <begin position="17"/>
        <end position="358"/>
    </location>
</feature>
<dbReference type="STRING" id="162209.IJ22_05510"/>
<dbReference type="AlphaFoldDB" id="A0A0U2W6D3"/>
<dbReference type="Gene3D" id="3.50.50.60">
    <property type="entry name" value="FAD/NAD(P)-binding domain"/>
    <property type="match status" value="1"/>
</dbReference>
<dbReference type="Pfam" id="PF01266">
    <property type="entry name" value="DAO"/>
    <property type="match status" value="1"/>
</dbReference>
<dbReference type="GO" id="GO:0050660">
    <property type="term" value="F:flavin adenine dinucleotide binding"/>
    <property type="evidence" value="ECO:0007669"/>
    <property type="project" value="InterPro"/>
</dbReference>
<dbReference type="SUPFAM" id="SSF54373">
    <property type="entry name" value="FAD-linked reductases, C-terminal domain"/>
    <property type="match status" value="1"/>
</dbReference>
<dbReference type="InterPro" id="IPR006076">
    <property type="entry name" value="FAD-dep_OxRdtase"/>
</dbReference>
<dbReference type="Proteomes" id="UP000061660">
    <property type="component" value="Chromosome"/>
</dbReference>
<keyword evidence="8" id="KW-1185">Reference proteome</keyword>
<dbReference type="RefSeq" id="WP_054819060.1">
    <property type="nucleotide sequence ID" value="NZ_CP013652.1"/>
</dbReference>
<dbReference type="KEGG" id="pnp:IJ22_05510"/>
<reference evidence="8" key="1">
    <citation type="submission" date="2015-12" db="EMBL/GenBank/DDBJ databases">
        <title>Complete genome sequences of two moderately thermophilic Paenibacillus species.</title>
        <authorList>
            <person name="Butler R.III."/>
            <person name="Wang J."/>
            <person name="Stark B.C."/>
            <person name="Pombert J.-F."/>
        </authorList>
    </citation>
    <scope>NUCLEOTIDE SEQUENCE [LARGE SCALE GENOMIC DNA]</scope>
    <source>
        <strain evidence="8">32O-Y</strain>
    </source>
</reference>
<accession>A0A0U2W6D3</accession>
<organism evidence="7 8">
    <name type="scientific">Paenibacillus naphthalenovorans</name>
    <dbReference type="NCBI Taxonomy" id="162209"/>
    <lineage>
        <taxon>Bacteria</taxon>
        <taxon>Bacillati</taxon>
        <taxon>Bacillota</taxon>
        <taxon>Bacilli</taxon>
        <taxon>Bacillales</taxon>
        <taxon>Paenibacillaceae</taxon>
        <taxon>Paenibacillus</taxon>
    </lineage>
</organism>
<dbReference type="SUPFAM" id="SSF51905">
    <property type="entry name" value="FAD/NAD(P)-binding domain"/>
    <property type="match status" value="1"/>
</dbReference>
<dbReference type="EC" id="1.4.3.19" evidence="5"/>
<name>A0A0U2W6D3_9BACL</name>
<reference evidence="7 8" key="2">
    <citation type="journal article" date="2016" name="Genome Announc.">
        <title>Complete Genome Sequences of Two Interactive Moderate Thermophiles, Paenibacillus napthalenovorans 32O-Y and Paenibacillus sp. 32O-W.</title>
        <authorList>
            <person name="Butler R.R.III."/>
            <person name="Wang J."/>
            <person name="Stark B.C."/>
            <person name="Pombert J.F."/>
        </authorList>
    </citation>
    <scope>NUCLEOTIDE SEQUENCE [LARGE SCALE GENOMIC DNA]</scope>
    <source>
        <strain evidence="7 8">32O-Y</strain>
    </source>
</reference>
<keyword evidence="3" id="KW-0560">Oxidoreductase</keyword>
<dbReference type="GO" id="GO:0009229">
    <property type="term" value="P:thiamine diphosphate biosynthetic process"/>
    <property type="evidence" value="ECO:0007669"/>
    <property type="project" value="UniProtKB-UniPathway"/>
</dbReference>
<dbReference type="InterPro" id="IPR036188">
    <property type="entry name" value="FAD/NAD-bd_sf"/>
</dbReference>
<sequence length="385" mass="41108">MSTAAQQTGGRTSAPTAIIIGGGVIGCAAAFELSKAGYACTLLDKGAIHQEASTAAAGMLGAQVEIHQPGPFYELCRQSQEIYKAWIDELEQIGGVTAQYIGKGILRAALTEEDELELRSRLSWIQNADWMKPEDMRRMEPELSAEVRGGLHFHADHQVHPVWLAKSLGAAIVRQGCRIREWTPVFKLLTEPGTGRICGVQTSEGPLYADIVVLASGAWSPALTGPLGIKLDMFPVKGQCISVKTGAPIIRSTVFTHGCYIVPKLDGSYIIGATQAEAGFDKQVTVKAIAELHGKAAALLPRIEEAEFISSWAGLRPGTRDGLPYLGETSELPGLIFATGHYRNGILLAPVTGRIVAQIAAGDKPLEDLKPFSPMRDSAKATASL</sequence>
<dbReference type="EMBL" id="CP013652">
    <property type="protein sequence ID" value="ALS20938.1"/>
    <property type="molecule type" value="Genomic_DNA"/>
</dbReference>
<evidence type="ECO:0000256" key="3">
    <source>
        <dbReference type="ARBA" id="ARBA00023002"/>
    </source>
</evidence>
<dbReference type="GO" id="GO:0009228">
    <property type="term" value="P:thiamine biosynthetic process"/>
    <property type="evidence" value="ECO:0007669"/>
    <property type="project" value="UniProtKB-KW"/>
</dbReference>
<dbReference type="GO" id="GO:0005737">
    <property type="term" value="C:cytoplasm"/>
    <property type="evidence" value="ECO:0007669"/>
    <property type="project" value="TreeGrafter"/>
</dbReference>
<evidence type="ECO:0000256" key="4">
    <source>
        <dbReference type="ARBA" id="ARBA00049872"/>
    </source>
</evidence>
<dbReference type="GO" id="GO:0043799">
    <property type="term" value="F:glycine oxidase activity"/>
    <property type="evidence" value="ECO:0007669"/>
    <property type="project" value="UniProtKB-EC"/>
</dbReference>
<keyword evidence="2" id="KW-0784">Thiamine biosynthesis</keyword>
<dbReference type="OrthoDB" id="9794226at2"/>
<dbReference type="PATRIC" id="fig|162209.4.peg.584"/>
<dbReference type="UniPathway" id="UPA00060"/>
<dbReference type="Gene3D" id="3.30.9.10">
    <property type="entry name" value="D-Amino Acid Oxidase, subunit A, domain 2"/>
    <property type="match status" value="1"/>
</dbReference>
<evidence type="ECO:0000256" key="1">
    <source>
        <dbReference type="ARBA" id="ARBA00004948"/>
    </source>
</evidence>
<evidence type="ECO:0000259" key="6">
    <source>
        <dbReference type="Pfam" id="PF01266"/>
    </source>
</evidence>
<dbReference type="NCBIfam" id="TIGR02352">
    <property type="entry name" value="thiamin_ThiO"/>
    <property type="match status" value="1"/>
</dbReference>